<gene>
    <name evidence="1" type="ORF">AD952_11125</name>
</gene>
<organism evidence="1 2">
    <name type="scientific">Acetobacter cerevisiae</name>
    <dbReference type="NCBI Taxonomy" id="178900"/>
    <lineage>
        <taxon>Bacteria</taxon>
        <taxon>Pseudomonadati</taxon>
        <taxon>Pseudomonadota</taxon>
        <taxon>Alphaproteobacteria</taxon>
        <taxon>Acetobacterales</taxon>
        <taxon>Acetobacteraceae</taxon>
        <taxon>Acetobacter</taxon>
    </lineage>
</organism>
<sequence>MNAIKDLLGQRFGSRVVYAAAPSRGGKVRWKVRCDCGRVDEVFGNELREGKALMCRPCALDERRAALVQSIAGQVFGLRTVIGASQRKRRSHRRIYVQVRCACGFVSDVSLAVLRRGVSQSCIACSNSINRQKRRASKFKAETCSD</sequence>
<comment type="caution">
    <text evidence="1">The sequence shown here is derived from an EMBL/GenBank/DDBJ whole genome shotgun (WGS) entry which is preliminary data.</text>
</comment>
<name>A0A149USK1_9PROT</name>
<proteinExistence type="predicted"/>
<dbReference type="PATRIC" id="fig|178900.6.peg.3035"/>
<accession>A0A149USK1</accession>
<evidence type="ECO:0000313" key="1">
    <source>
        <dbReference type="EMBL" id="KXV70989.1"/>
    </source>
</evidence>
<reference evidence="1 2" key="1">
    <citation type="submission" date="2015-06" db="EMBL/GenBank/DDBJ databases">
        <title>Improved classification and identification of acetic acid bacteria using matrix-assisted laser desorption/ionization time-of-flight mass spectrometry; Gluconobacter nephelii and Gluconobacter uchimurae are later heterotypic synonyms of Gluconobacter japonicus and Gluconobacter oxydans, respectively.</title>
        <authorList>
            <person name="Li L."/>
            <person name="Cleenwerck I."/>
            <person name="De Vuyst L."/>
            <person name="Vandamme P."/>
        </authorList>
    </citation>
    <scope>NUCLEOTIDE SEQUENCE [LARGE SCALE GENOMIC DNA]</scope>
    <source>
        <strain evidence="1 2">LMG 1608</strain>
    </source>
</reference>
<dbReference type="EMBL" id="LHZY01000042">
    <property type="protein sequence ID" value="KXV70989.1"/>
    <property type="molecule type" value="Genomic_DNA"/>
</dbReference>
<dbReference type="Proteomes" id="UP000075312">
    <property type="component" value="Unassembled WGS sequence"/>
</dbReference>
<protein>
    <submittedName>
        <fullName evidence="1">Uncharacterized protein</fullName>
    </submittedName>
</protein>
<evidence type="ECO:0000313" key="2">
    <source>
        <dbReference type="Proteomes" id="UP000075312"/>
    </source>
</evidence>
<dbReference type="AlphaFoldDB" id="A0A149USK1"/>